<dbReference type="InterPro" id="IPR051465">
    <property type="entry name" value="Cell_Envelope_Struct_Comp"/>
</dbReference>
<reference evidence="5" key="1">
    <citation type="journal article" date="2015" name="Genome Announc.">
        <title>Whole-Genome Sequences of 80 Environmental and Clinical Isolates of Burkholderia pseudomallei.</title>
        <authorList>
            <person name="Johnson S.L."/>
            <person name="Baker A.L."/>
            <person name="Chain P.S."/>
            <person name="Currie B.J."/>
            <person name="Daligault H.E."/>
            <person name="Davenport K.W."/>
            <person name="Davis C.B."/>
            <person name="Inglis T.J."/>
            <person name="Kaestli M."/>
            <person name="Koren S."/>
            <person name="Mayo M."/>
            <person name="Merritt A.J."/>
            <person name="Price E.P."/>
            <person name="Sarovich D.S."/>
            <person name="Warner J."/>
            <person name="Rosovitz M.J."/>
        </authorList>
    </citation>
    <scope>NUCLEOTIDE SEQUENCE [LARGE SCALE GENOMIC DNA]</scope>
    <source>
        <strain evidence="5">DSM 2030</strain>
    </source>
</reference>
<dbReference type="STRING" id="2325.TKV_c01170"/>
<dbReference type="EMBL" id="CP009170">
    <property type="protein sequence ID" value="AIS51322.1"/>
    <property type="molecule type" value="Genomic_DNA"/>
</dbReference>
<feature type="domain" description="SLH" evidence="3">
    <location>
        <begin position="93"/>
        <end position="156"/>
    </location>
</feature>
<keyword evidence="1" id="KW-0677">Repeat</keyword>
<dbReference type="PROSITE" id="PS51272">
    <property type="entry name" value="SLH"/>
    <property type="match status" value="3"/>
</dbReference>
<keyword evidence="5" id="KW-1185">Reference proteome</keyword>
<feature type="domain" description="SLH" evidence="3">
    <location>
        <begin position="29"/>
        <end position="92"/>
    </location>
</feature>
<evidence type="ECO:0000256" key="1">
    <source>
        <dbReference type="ARBA" id="ARBA00022737"/>
    </source>
</evidence>
<dbReference type="Proteomes" id="UP000029669">
    <property type="component" value="Chromosome"/>
</dbReference>
<gene>
    <name evidence="4" type="ORF">TKV_c01170</name>
</gene>
<dbReference type="KEGG" id="tki:TKV_c01170"/>
<dbReference type="PANTHER" id="PTHR43308">
    <property type="entry name" value="OUTER MEMBRANE PROTEIN ALPHA-RELATED"/>
    <property type="match status" value="1"/>
</dbReference>
<dbReference type="OrthoDB" id="2611444at2"/>
<keyword evidence="2" id="KW-0732">Signal</keyword>
<dbReference type="HOGENOM" id="CLU_650416_0_0_9"/>
<evidence type="ECO:0000259" key="3">
    <source>
        <dbReference type="PROSITE" id="PS51272"/>
    </source>
</evidence>
<dbReference type="PANTHER" id="PTHR43308:SF5">
    <property type="entry name" value="S-LAYER PROTEIN _ PEPTIDOGLYCAN ENDO-BETA-N-ACETYLGLUCOSAMINIDASE"/>
    <property type="match status" value="1"/>
</dbReference>
<protein>
    <submittedName>
        <fullName evidence="4">S-layer domain-containing protein</fullName>
    </submittedName>
</protein>
<organism evidence="4 5">
    <name type="scientific">Thermoanaerobacter kivui</name>
    <name type="common">Acetogenium kivui</name>
    <dbReference type="NCBI Taxonomy" id="2325"/>
    <lineage>
        <taxon>Bacteria</taxon>
        <taxon>Bacillati</taxon>
        <taxon>Bacillota</taxon>
        <taxon>Clostridia</taxon>
        <taxon>Thermoanaerobacterales</taxon>
        <taxon>Thermoanaerobacteraceae</taxon>
        <taxon>Thermoanaerobacter</taxon>
    </lineage>
</organism>
<evidence type="ECO:0000256" key="2">
    <source>
        <dbReference type="SAM" id="SignalP"/>
    </source>
</evidence>
<dbReference type="Pfam" id="PF14343">
    <property type="entry name" value="PrcB_C"/>
    <property type="match status" value="1"/>
</dbReference>
<dbReference type="eggNOG" id="COG1352">
    <property type="taxonomic scope" value="Bacteria"/>
</dbReference>
<dbReference type="InterPro" id="IPR025748">
    <property type="entry name" value="PrcB_C_dom"/>
</dbReference>
<dbReference type="AlphaFoldDB" id="A0A097ANE8"/>
<accession>A0A097ANE8</accession>
<feature type="signal peptide" evidence="2">
    <location>
        <begin position="1"/>
        <end position="25"/>
    </location>
</feature>
<evidence type="ECO:0000313" key="5">
    <source>
        <dbReference type="Proteomes" id="UP000029669"/>
    </source>
</evidence>
<proteinExistence type="predicted"/>
<sequence length="422" mass="47767">MLKKSRLFISVVVILSLLFSSAAYAKPQPQYSFDDIQNLTWAVKAIEKMYAKGFIKGVGNKKFDPSKPVTHLEALVMILRAMGYEEDANKITELPKEYKGPKLSWGKSFITLAYQKGILTYDELKKFNPNEKAKRYEIAKYLVRALGFEKQAQENIDKVLNYKDWDKIPKNVRGYMYVAVQKGLIKGDGKKLKPNDPVKRVEMAVLLERLDERIQNDLNGRDVVATVYAIDNNTITVKVNGVLKTFNILKNAPVYNGNEYVGIDYLKTGYQIRLILDSKNNIIFVEVLNNKSEEVIPIELKKVTNPPQKVLSAVEAIKNKPAVKLVEENGVYYVIATRGMMRTGGYIINIQKAQITKTSKDTILEVEVKYVDPSPDAIVTPAITYPYDIKSFTYDGKITQISAKTDKNINISVDIDISLDIK</sequence>
<name>A0A097ANE8_THEKI</name>
<evidence type="ECO:0000313" key="4">
    <source>
        <dbReference type="EMBL" id="AIS51322.1"/>
    </source>
</evidence>
<dbReference type="Pfam" id="PF00395">
    <property type="entry name" value="SLH"/>
    <property type="match status" value="2"/>
</dbReference>
<dbReference type="InterPro" id="IPR001119">
    <property type="entry name" value="SLH_dom"/>
</dbReference>
<feature type="chain" id="PRO_5001928096" evidence="2">
    <location>
        <begin position="26"/>
        <end position="422"/>
    </location>
</feature>
<feature type="domain" description="SLH" evidence="3">
    <location>
        <begin position="159"/>
        <end position="221"/>
    </location>
</feature>
<dbReference type="RefSeq" id="WP_049684321.1">
    <property type="nucleotide sequence ID" value="NZ_CP009170.1"/>
</dbReference>